<dbReference type="GO" id="GO:0005524">
    <property type="term" value="F:ATP binding"/>
    <property type="evidence" value="ECO:0007669"/>
    <property type="project" value="UniProtKB-KW"/>
</dbReference>
<comment type="subcellular location">
    <subcellularLocation>
        <location evidence="1">Cytoplasm</location>
    </subcellularLocation>
</comment>
<dbReference type="SUPFAM" id="SSF110942">
    <property type="entry name" value="HSP90 C-terminal domain"/>
    <property type="match status" value="1"/>
</dbReference>
<reference evidence="8" key="1">
    <citation type="submission" date="2019-09" db="EMBL/GenBank/DDBJ databases">
        <authorList>
            <person name="Needham M D."/>
        </authorList>
    </citation>
    <scope>NUCLEOTIDE SEQUENCE</scope>
</reference>
<sequence length="701" mass="81081">MSTESFEFSADINQLMHLIVNAFYSKKEVFLRELLSNASDALDKIRYESLTNPEVLGKTQELKIQILPNKESKTLTIIDTGIGMSKDDLINNLGTVAKSGTKAFMEHLQQNESQLDLIGQFGVGFYSAYLVSDRVTVITKNNNDEAFIWESSSDGKFTITKSEDQNIERGTRIVLDLKEECQNYLNDSELKDLVKRHSQYISFPIELMMEKTKEVEVENNEDEEVIDDNDDDEVKVEEVNDEEDGKEKEKKTETVTYSEWETINDQKPIWTRKTEDVSDEEYAAFYKSFANDQGNYSKVKHFSVEGNVEFSSILFIPESKPFDMFNGGEEKVNNKIKLYVRRVFILDNCKDLLPEYLNFVNGLVDSNDLPLNVSREMVQENRILRVIRKQLVKKTIEMMEELAEDKEKYTKFYEAYAKNIKLGVYEDNTNRVKLSSLLRYPSTKSGESLTSLDEYISRMPEGQKSIYYLSGENMQSIQNSPFLEQLKKKDIEVLFMTDAIDEYMLQQFKGYNEKTLVDVSKEDLGLEQTDEEKKEFEQQEESFKGLCEHVKELLSERVSKVSISNRIVDTPCVLSSSKFGWSANMQRIMKAQALADNSMHQFMMGQKIFEINPNHRTIKGLKEKFDKDKNDTTIRDLVWLLYESSMLNCGFSLDDPSAFTQRINRIIDLGMNFDEDEEYETEIQADVTNETAAESNMEQVD</sequence>
<keyword evidence="3" id="KW-0963">Cytoplasm</keyword>
<evidence type="ECO:0000256" key="4">
    <source>
        <dbReference type="ARBA" id="ARBA00022741"/>
    </source>
</evidence>
<dbReference type="AlphaFoldDB" id="A0A5E8CHW5"/>
<dbReference type="FunFam" id="1.20.120.790:FF:000001">
    <property type="entry name" value="Heat shock protein 90 alpha"/>
    <property type="match status" value="1"/>
</dbReference>
<dbReference type="CDD" id="cd16927">
    <property type="entry name" value="HATPase_Hsp90-like"/>
    <property type="match status" value="1"/>
</dbReference>
<keyword evidence="4" id="KW-0547">Nucleotide-binding</keyword>
<dbReference type="HAMAP" id="MF_00505">
    <property type="entry name" value="HSP90"/>
    <property type="match status" value="1"/>
</dbReference>
<comment type="similarity">
    <text evidence="2">Belongs to the heat shock protein 90 family.</text>
</comment>
<dbReference type="InterPro" id="IPR003594">
    <property type="entry name" value="HATPase_dom"/>
</dbReference>
<dbReference type="Gene3D" id="3.30.230.80">
    <property type="match status" value="1"/>
</dbReference>
<dbReference type="InterPro" id="IPR037196">
    <property type="entry name" value="HSP90_C"/>
</dbReference>
<dbReference type="FunFam" id="3.40.50.11260:FF:000001">
    <property type="entry name" value="Heat shock protein 90 alpha"/>
    <property type="match status" value="1"/>
</dbReference>
<dbReference type="SMART" id="SM00387">
    <property type="entry name" value="HATPase_c"/>
    <property type="match status" value="1"/>
</dbReference>
<dbReference type="PRINTS" id="PR00775">
    <property type="entry name" value="HEATSHOCK90"/>
</dbReference>
<proteinExistence type="inferred from homology"/>
<keyword evidence="6" id="KW-0143">Chaperone</keyword>
<gene>
    <name evidence="8" type="ORF">CPAV1605_381</name>
</gene>
<dbReference type="GO" id="GO:0005737">
    <property type="term" value="C:cytoplasm"/>
    <property type="evidence" value="ECO:0007669"/>
    <property type="project" value="UniProtKB-SubCell"/>
</dbReference>
<dbReference type="FunFam" id="3.30.565.10:FF:000005">
    <property type="entry name" value="Heat shock protein 90"/>
    <property type="match status" value="1"/>
</dbReference>
<protein>
    <submittedName>
        <fullName evidence="8">Hsp90 protein</fullName>
    </submittedName>
</protein>
<name>A0A5E8CHW5_9ZZZZ</name>
<dbReference type="NCBIfam" id="NF003555">
    <property type="entry name" value="PRK05218.1"/>
    <property type="match status" value="1"/>
</dbReference>
<dbReference type="PANTHER" id="PTHR11528">
    <property type="entry name" value="HEAT SHOCK PROTEIN 90 FAMILY MEMBER"/>
    <property type="match status" value="1"/>
</dbReference>
<dbReference type="InterPro" id="IPR001404">
    <property type="entry name" value="Hsp90_fam"/>
</dbReference>
<dbReference type="EMBL" id="CABVLZ010000002">
    <property type="protein sequence ID" value="VVU94656.1"/>
    <property type="molecule type" value="Genomic_DNA"/>
</dbReference>
<evidence type="ECO:0000256" key="5">
    <source>
        <dbReference type="ARBA" id="ARBA00022840"/>
    </source>
</evidence>
<dbReference type="PIRSF" id="PIRSF002583">
    <property type="entry name" value="Hsp90"/>
    <property type="match status" value="1"/>
</dbReference>
<dbReference type="Gene3D" id="1.20.120.790">
    <property type="entry name" value="Heat shock protein 90, C-terminal domain"/>
    <property type="match status" value="1"/>
</dbReference>
<dbReference type="InterPro" id="IPR020568">
    <property type="entry name" value="Ribosomal_Su5_D2-typ_SF"/>
</dbReference>
<dbReference type="Gene3D" id="3.40.50.11260">
    <property type="match status" value="1"/>
</dbReference>
<dbReference type="InterPro" id="IPR036890">
    <property type="entry name" value="HATPase_C_sf"/>
</dbReference>
<dbReference type="GO" id="GO:0016887">
    <property type="term" value="F:ATP hydrolysis activity"/>
    <property type="evidence" value="ECO:0007669"/>
    <property type="project" value="InterPro"/>
</dbReference>
<evidence type="ECO:0000313" key="8">
    <source>
        <dbReference type="EMBL" id="VVU94656.1"/>
    </source>
</evidence>
<keyword evidence="5" id="KW-0067">ATP-binding</keyword>
<evidence type="ECO:0000256" key="6">
    <source>
        <dbReference type="ARBA" id="ARBA00023186"/>
    </source>
</evidence>
<organism evidence="8">
    <name type="scientific">seawater metagenome</name>
    <dbReference type="NCBI Taxonomy" id="1561972"/>
    <lineage>
        <taxon>unclassified sequences</taxon>
        <taxon>metagenomes</taxon>
        <taxon>ecological metagenomes</taxon>
    </lineage>
</organism>
<dbReference type="SUPFAM" id="SSF54211">
    <property type="entry name" value="Ribosomal protein S5 domain 2-like"/>
    <property type="match status" value="1"/>
</dbReference>
<dbReference type="InterPro" id="IPR020575">
    <property type="entry name" value="Hsp90_N"/>
</dbReference>
<dbReference type="GO" id="GO:0140662">
    <property type="term" value="F:ATP-dependent protein folding chaperone"/>
    <property type="evidence" value="ECO:0007669"/>
    <property type="project" value="InterPro"/>
</dbReference>
<accession>A0A5E8CHW5</accession>
<dbReference type="Gene3D" id="3.30.565.10">
    <property type="entry name" value="Histidine kinase-like ATPase, C-terminal domain"/>
    <property type="match status" value="1"/>
</dbReference>
<dbReference type="Pfam" id="PF13589">
    <property type="entry name" value="HATPase_c_3"/>
    <property type="match status" value="1"/>
</dbReference>
<evidence type="ECO:0000256" key="3">
    <source>
        <dbReference type="ARBA" id="ARBA00022490"/>
    </source>
</evidence>
<evidence type="ECO:0000256" key="2">
    <source>
        <dbReference type="ARBA" id="ARBA00008239"/>
    </source>
</evidence>
<feature type="domain" description="Histidine kinase/HSP90-like ATPase" evidence="7">
    <location>
        <begin position="26"/>
        <end position="181"/>
    </location>
</feature>
<dbReference type="FunFam" id="3.30.230.80:FF:000001">
    <property type="entry name" value="Heat shock protein 90 alpha"/>
    <property type="match status" value="1"/>
</dbReference>
<dbReference type="SUPFAM" id="SSF55874">
    <property type="entry name" value="ATPase domain of HSP90 chaperone/DNA topoisomerase II/histidine kinase"/>
    <property type="match status" value="1"/>
</dbReference>
<evidence type="ECO:0000256" key="1">
    <source>
        <dbReference type="ARBA" id="ARBA00004496"/>
    </source>
</evidence>
<evidence type="ECO:0000259" key="7">
    <source>
        <dbReference type="SMART" id="SM00387"/>
    </source>
</evidence>
<dbReference type="GO" id="GO:0051082">
    <property type="term" value="F:unfolded protein binding"/>
    <property type="evidence" value="ECO:0007669"/>
    <property type="project" value="InterPro"/>
</dbReference>
<dbReference type="Pfam" id="PF00183">
    <property type="entry name" value="HSP90"/>
    <property type="match status" value="1"/>
</dbReference>